<keyword evidence="6" id="KW-1185">Reference proteome</keyword>
<evidence type="ECO:0000256" key="1">
    <source>
        <dbReference type="ARBA" id="ARBA00007825"/>
    </source>
</evidence>
<dbReference type="OrthoDB" id="121380at2759"/>
<gene>
    <name evidence="5" type="ORF">PNOK_0806900</name>
</gene>
<dbReference type="InterPro" id="IPR050770">
    <property type="entry name" value="Intradiol_RC_Dioxygenase"/>
</dbReference>
<reference evidence="5 6" key="1">
    <citation type="journal article" date="2017" name="Mol. Ecol.">
        <title>Comparative and population genomic landscape of Phellinus noxius: A hypervariable fungus causing root rot in trees.</title>
        <authorList>
            <person name="Chung C.L."/>
            <person name="Lee T.J."/>
            <person name="Akiba M."/>
            <person name="Lee H.H."/>
            <person name="Kuo T.H."/>
            <person name="Liu D."/>
            <person name="Ke H.M."/>
            <person name="Yokoi T."/>
            <person name="Roa M.B."/>
            <person name="Lu M.J."/>
            <person name="Chang Y.Y."/>
            <person name="Ann P.J."/>
            <person name="Tsai J.N."/>
            <person name="Chen C.Y."/>
            <person name="Tzean S.S."/>
            <person name="Ota Y."/>
            <person name="Hattori T."/>
            <person name="Sahashi N."/>
            <person name="Liou R.F."/>
            <person name="Kikuchi T."/>
            <person name="Tsai I.J."/>
        </authorList>
    </citation>
    <scope>NUCLEOTIDE SEQUENCE [LARGE SCALE GENOMIC DNA]</scope>
    <source>
        <strain evidence="5 6">FFPRI411160</strain>
    </source>
</reference>
<evidence type="ECO:0000259" key="4">
    <source>
        <dbReference type="Pfam" id="PF00775"/>
    </source>
</evidence>
<evidence type="ECO:0000313" key="6">
    <source>
        <dbReference type="Proteomes" id="UP000217199"/>
    </source>
</evidence>
<dbReference type="GO" id="GO:0008199">
    <property type="term" value="F:ferric iron binding"/>
    <property type="evidence" value="ECO:0007669"/>
    <property type="project" value="InterPro"/>
</dbReference>
<protein>
    <submittedName>
        <fullName evidence="5">Aromatic compound dioxygenase</fullName>
    </submittedName>
</protein>
<proteinExistence type="inferred from homology"/>
<dbReference type="InParanoid" id="A0A286UA59"/>
<dbReference type="PANTHER" id="PTHR33711:SF10">
    <property type="entry name" value="INTRADIOL RING-CLEAVAGE DIOXYGENASES DOMAIN-CONTAINING PROTEIN"/>
    <property type="match status" value="1"/>
</dbReference>
<comment type="caution">
    <text evidence="5">The sequence shown here is derived from an EMBL/GenBank/DDBJ whole genome shotgun (WGS) entry which is preliminary data.</text>
</comment>
<feature type="domain" description="Intradiol ring-cleavage dioxygenases" evidence="4">
    <location>
        <begin position="92"/>
        <end position="199"/>
    </location>
</feature>
<dbReference type="Gene3D" id="2.60.130.10">
    <property type="entry name" value="Aromatic compound dioxygenase"/>
    <property type="match status" value="1"/>
</dbReference>
<evidence type="ECO:0000256" key="3">
    <source>
        <dbReference type="ARBA" id="ARBA00023002"/>
    </source>
</evidence>
<evidence type="ECO:0000313" key="5">
    <source>
        <dbReference type="EMBL" id="PAV16449.1"/>
    </source>
</evidence>
<accession>A0A286UA59</accession>
<dbReference type="InterPro" id="IPR000627">
    <property type="entry name" value="Intradiol_dOase_C"/>
</dbReference>
<dbReference type="GO" id="GO:0016702">
    <property type="term" value="F:oxidoreductase activity, acting on single donors with incorporation of molecular oxygen, incorporation of two atoms of oxygen"/>
    <property type="evidence" value="ECO:0007669"/>
    <property type="project" value="InterPro"/>
</dbReference>
<dbReference type="AlphaFoldDB" id="A0A286UA59"/>
<keyword evidence="2 5" id="KW-0223">Dioxygenase</keyword>
<dbReference type="Pfam" id="PF00775">
    <property type="entry name" value="Dioxygenase_C"/>
    <property type="match status" value="1"/>
</dbReference>
<evidence type="ECO:0000256" key="2">
    <source>
        <dbReference type="ARBA" id="ARBA00022964"/>
    </source>
</evidence>
<sequence length="277" mass="31247">MSDVNLTSLLLDPTKPVSAFTLGYCAIRTVLMALTYENPCLWTRLNKGKNDRVDVEGPFYLLNSPSREIELGKGVIATYDLLKKFGPYLAIVRLISPEGEPLPNVTLDWWQADAVGEYYFTTYTLRGRITTDANGYAEVLTIAPAPYGIGSALRAGHFHVHFWPPSASDSTKGSYEDLITQMYICKANDPTPLENDFVNKWRSMKLGCMLQSWSLPSKSYDDGRSYMDFPELSDGDLETRKRVDWWNKMLKENVDPELKVVGGAFTELKLTPKNKGY</sequence>
<organism evidence="5 6">
    <name type="scientific">Pyrrhoderma noxium</name>
    <dbReference type="NCBI Taxonomy" id="2282107"/>
    <lineage>
        <taxon>Eukaryota</taxon>
        <taxon>Fungi</taxon>
        <taxon>Dikarya</taxon>
        <taxon>Basidiomycota</taxon>
        <taxon>Agaricomycotina</taxon>
        <taxon>Agaricomycetes</taxon>
        <taxon>Hymenochaetales</taxon>
        <taxon>Hymenochaetaceae</taxon>
        <taxon>Pyrrhoderma</taxon>
    </lineage>
</organism>
<keyword evidence="3" id="KW-0560">Oxidoreductase</keyword>
<dbReference type="SUPFAM" id="SSF49482">
    <property type="entry name" value="Aromatic compound dioxygenase"/>
    <property type="match status" value="1"/>
</dbReference>
<dbReference type="PANTHER" id="PTHR33711">
    <property type="entry name" value="DIOXYGENASE, PUTATIVE (AFU_ORTHOLOGUE AFUA_2G02910)-RELATED"/>
    <property type="match status" value="1"/>
</dbReference>
<dbReference type="EMBL" id="NBII01000008">
    <property type="protein sequence ID" value="PAV16449.1"/>
    <property type="molecule type" value="Genomic_DNA"/>
</dbReference>
<name>A0A286UA59_9AGAM</name>
<dbReference type="InterPro" id="IPR015889">
    <property type="entry name" value="Intradiol_dOase_core"/>
</dbReference>
<comment type="similarity">
    <text evidence="1">Belongs to the intradiol ring-cleavage dioxygenase family.</text>
</comment>
<dbReference type="Proteomes" id="UP000217199">
    <property type="component" value="Unassembled WGS sequence"/>
</dbReference>